<dbReference type="Gene3D" id="3.30.70.330">
    <property type="match status" value="1"/>
</dbReference>
<dbReference type="InterPro" id="IPR012677">
    <property type="entry name" value="Nucleotide-bd_a/b_plait_sf"/>
</dbReference>
<keyword evidence="1 2" id="KW-0694">RNA-binding</keyword>
<evidence type="ECO:0000313" key="5">
    <source>
        <dbReference type="EMBL" id="KAF5829315.1"/>
    </source>
</evidence>
<feature type="domain" description="RRM" evidence="4">
    <location>
        <begin position="136"/>
        <end position="213"/>
    </location>
</feature>
<dbReference type="PROSITE" id="PS50102">
    <property type="entry name" value="RRM"/>
    <property type="match status" value="1"/>
</dbReference>
<dbReference type="InterPro" id="IPR000504">
    <property type="entry name" value="RRM_dom"/>
</dbReference>
<evidence type="ECO:0000256" key="1">
    <source>
        <dbReference type="ARBA" id="ARBA00022884"/>
    </source>
</evidence>
<gene>
    <name evidence="5" type="ORF">DUNSADRAFT_16273</name>
</gene>
<keyword evidence="6" id="KW-1185">Reference proteome</keyword>
<dbReference type="SMART" id="SM00360">
    <property type="entry name" value="RRM"/>
    <property type="match status" value="1"/>
</dbReference>
<evidence type="ECO:0000256" key="2">
    <source>
        <dbReference type="PROSITE-ProRule" id="PRU00176"/>
    </source>
</evidence>
<reference evidence="5" key="1">
    <citation type="submission" date="2017-08" db="EMBL/GenBank/DDBJ databases">
        <authorList>
            <person name="Polle J.E."/>
            <person name="Barry K."/>
            <person name="Cushman J."/>
            <person name="Schmutz J."/>
            <person name="Tran D."/>
            <person name="Hathwaick L.T."/>
            <person name="Yim W.C."/>
            <person name="Jenkins J."/>
            <person name="Mckie-Krisberg Z.M."/>
            <person name="Prochnik S."/>
            <person name="Lindquist E."/>
            <person name="Dockter R.B."/>
            <person name="Adam C."/>
            <person name="Molina H."/>
            <person name="Bunkerborg J."/>
            <person name="Jin E."/>
            <person name="Buchheim M."/>
            <person name="Magnuson J."/>
        </authorList>
    </citation>
    <scope>NUCLEOTIDE SEQUENCE</scope>
    <source>
        <strain evidence="5">CCAP 19/18</strain>
    </source>
</reference>
<protein>
    <recommendedName>
        <fullName evidence="4">RRM domain-containing protein</fullName>
    </recommendedName>
</protein>
<evidence type="ECO:0000259" key="4">
    <source>
        <dbReference type="PROSITE" id="PS50102"/>
    </source>
</evidence>
<feature type="compositionally biased region" description="Low complexity" evidence="3">
    <location>
        <begin position="28"/>
        <end position="38"/>
    </location>
</feature>
<dbReference type="InterPro" id="IPR035979">
    <property type="entry name" value="RBD_domain_sf"/>
</dbReference>
<dbReference type="Pfam" id="PF00076">
    <property type="entry name" value="RRM_1"/>
    <property type="match status" value="1"/>
</dbReference>
<dbReference type="Proteomes" id="UP000815325">
    <property type="component" value="Unassembled WGS sequence"/>
</dbReference>
<organism evidence="5 6">
    <name type="scientific">Dunaliella salina</name>
    <name type="common">Green alga</name>
    <name type="synonym">Protococcus salinus</name>
    <dbReference type="NCBI Taxonomy" id="3046"/>
    <lineage>
        <taxon>Eukaryota</taxon>
        <taxon>Viridiplantae</taxon>
        <taxon>Chlorophyta</taxon>
        <taxon>core chlorophytes</taxon>
        <taxon>Chlorophyceae</taxon>
        <taxon>CS clade</taxon>
        <taxon>Chlamydomonadales</taxon>
        <taxon>Dunaliellaceae</taxon>
        <taxon>Dunaliella</taxon>
    </lineage>
</organism>
<name>A0ABQ7G423_DUNSA</name>
<accession>A0ABQ7G423</accession>
<dbReference type="PANTHER" id="PTHR48027">
    <property type="entry name" value="HETEROGENEOUS NUCLEAR RIBONUCLEOPROTEIN 87F-RELATED"/>
    <property type="match status" value="1"/>
</dbReference>
<proteinExistence type="predicted"/>
<evidence type="ECO:0000313" key="6">
    <source>
        <dbReference type="Proteomes" id="UP000815325"/>
    </source>
</evidence>
<feature type="region of interest" description="Disordered" evidence="3">
    <location>
        <begin position="1"/>
        <end position="129"/>
    </location>
</feature>
<dbReference type="SUPFAM" id="SSF54928">
    <property type="entry name" value="RNA-binding domain, RBD"/>
    <property type="match status" value="1"/>
</dbReference>
<dbReference type="EMBL" id="MU070176">
    <property type="protein sequence ID" value="KAF5829315.1"/>
    <property type="molecule type" value="Genomic_DNA"/>
</dbReference>
<dbReference type="CDD" id="cd00590">
    <property type="entry name" value="RRM_SF"/>
    <property type="match status" value="1"/>
</dbReference>
<comment type="caution">
    <text evidence="5">The sequence shown here is derived from an EMBL/GenBank/DDBJ whole genome shotgun (WGS) entry which is preliminary data.</text>
</comment>
<evidence type="ECO:0000256" key="3">
    <source>
        <dbReference type="SAM" id="MobiDB-lite"/>
    </source>
</evidence>
<sequence>MAEGVTQALEVPPLDFHSTNSNNKACARSASRSPVRSESPPRRSRRSPSDSPPRRRRSPSESPPRRRRSPSDSPPRRRRSPSDSPPRRRRSPSDSPPRRRRSYSPPPRGRYGRSRSPAGRAMYGLPPRREPPKYGLQMFVAGFNFLSSEREVERQFNKYGRVTEVRIVRDPMGKSKGFGFIAMDDPDDVQRAIRHMHGRDWEGRRLNVELCRQVA</sequence>
<dbReference type="InterPro" id="IPR052462">
    <property type="entry name" value="SLIRP/GR-RBP-like"/>
</dbReference>